<keyword evidence="2" id="KW-1133">Transmembrane helix</keyword>
<dbReference type="InterPro" id="IPR003961">
    <property type="entry name" value="FN3_dom"/>
</dbReference>
<dbReference type="EMBL" id="JAVHJS010000024">
    <property type="protein sequence ID" value="KAK2818189.1"/>
    <property type="molecule type" value="Genomic_DNA"/>
</dbReference>
<keyword evidence="3" id="KW-0732">Signal</keyword>
<keyword evidence="2" id="KW-0812">Transmembrane</keyword>
<organism evidence="4 5">
    <name type="scientific">Tachysurus vachellii</name>
    <name type="common">Darkbarbel catfish</name>
    <name type="synonym">Pelteobagrus vachellii</name>
    <dbReference type="NCBI Taxonomy" id="175792"/>
    <lineage>
        <taxon>Eukaryota</taxon>
        <taxon>Metazoa</taxon>
        <taxon>Chordata</taxon>
        <taxon>Craniata</taxon>
        <taxon>Vertebrata</taxon>
        <taxon>Euteleostomi</taxon>
        <taxon>Actinopterygii</taxon>
        <taxon>Neopterygii</taxon>
        <taxon>Teleostei</taxon>
        <taxon>Ostariophysi</taxon>
        <taxon>Siluriformes</taxon>
        <taxon>Bagridae</taxon>
        <taxon>Tachysurus</taxon>
    </lineage>
</organism>
<accession>A0AA88IPW9</accession>
<feature type="region of interest" description="Disordered" evidence="1">
    <location>
        <begin position="351"/>
        <end position="372"/>
    </location>
</feature>
<dbReference type="AlphaFoldDB" id="A0AA88IPW9"/>
<dbReference type="PANTHER" id="PTHR20859:SF87">
    <property type="entry name" value="CYTOKINE RECEPTOR FAMILY MEMBER B13-RELATED"/>
    <property type="match status" value="1"/>
</dbReference>
<evidence type="ECO:0008006" key="6">
    <source>
        <dbReference type="Google" id="ProtNLM"/>
    </source>
</evidence>
<evidence type="ECO:0000256" key="2">
    <source>
        <dbReference type="SAM" id="Phobius"/>
    </source>
</evidence>
<protein>
    <recommendedName>
        <fullName evidence="6">Fibronectin type-III domain-containing protein</fullName>
    </recommendedName>
</protein>
<evidence type="ECO:0000256" key="3">
    <source>
        <dbReference type="SAM" id="SignalP"/>
    </source>
</evidence>
<keyword evidence="5" id="KW-1185">Reference proteome</keyword>
<dbReference type="Gene3D" id="2.60.40.10">
    <property type="entry name" value="Immunoglobulins"/>
    <property type="match status" value="1"/>
</dbReference>
<evidence type="ECO:0000313" key="5">
    <source>
        <dbReference type="Proteomes" id="UP001187315"/>
    </source>
</evidence>
<gene>
    <name evidence="4" type="ORF">Q7C36_022122</name>
</gene>
<proteinExistence type="predicted"/>
<evidence type="ECO:0000256" key="1">
    <source>
        <dbReference type="SAM" id="MobiDB-lite"/>
    </source>
</evidence>
<dbReference type="GO" id="GO:0005886">
    <property type="term" value="C:plasma membrane"/>
    <property type="evidence" value="ECO:0007669"/>
    <property type="project" value="TreeGrafter"/>
</dbReference>
<feature type="chain" id="PRO_5041653119" description="Fibronectin type-III domain-containing protein" evidence="3">
    <location>
        <begin position="22"/>
        <end position="384"/>
    </location>
</feature>
<evidence type="ECO:0000313" key="4">
    <source>
        <dbReference type="EMBL" id="KAK2818189.1"/>
    </source>
</evidence>
<comment type="caution">
    <text evidence="4">The sequence shown here is derived from an EMBL/GenBank/DDBJ whole genome shotgun (WGS) entry which is preliminary data.</text>
</comment>
<dbReference type="CDD" id="cd00063">
    <property type="entry name" value="FN3"/>
    <property type="match status" value="1"/>
</dbReference>
<dbReference type="Proteomes" id="UP001187315">
    <property type="component" value="Unassembled WGS sequence"/>
</dbReference>
<sequence>MRFNTLSVLSVLSVVWRVTHTVPAPTDVSVKCDSYGVEVEWTADGVSEEAEFELEIKPNFGNTTSVRTKDRRYNISSVFDDTGYNKYFVQVKARDGEEESEFAKSQMFSFSTEMLLNITCGLEFPPVTLFPQDGKLFVHFVNPLYLYRDAPALRKLRSSDKLLYIINETSQEFFCIHDSKTCESLISFPEKQDEYCVTLVGFIRQTLVKPTKPYCHTGSLYTELEDSSSGSPLSTYLIPLLSSCAVFFVLALASGFLVKRIKNNIKKEILSTFPEFLKSKTPLTDFLIVVPEHVSPRVILVDEDLLHMTQDIQENITHTDTSHSSDLTEEEHKLKISASSESLDTSCAYGKSDDLSSSNSASGYDRPHTLVELSPGDMVQNYRC</sequence>
<feature type="signal peptide" evidence="3">
    <location>
        <begin position="1"/>
        <end position="21"/>
    </location>
</feature>
<keyword evidence="2" id="KW-0472">Membrane</keyword>
<feature type="compositionally biased region" description="Low complexity" evidence="1">
    <location>
        <begin position="355"/>
        <end position="364"/>
    </location>
</feature>
<dbReference type="InterPro" id="IPR013783">
    <property type="entry name" value="Ig-like_fold"/>
</dbReference>
<name>A0AA88IPW9_TACVA</name>
<feature type="transmembrane region" description="Helical" evidence="2">
    <location>
        <begin position="236"/>
        <end position="258"/>
    </location>
</feature>
<reference evidence="4" key="1">
    <citation type="submission" date="2023-08" db="EMBL/GenBank/DDBJ databases">
        <title>Pelteobagrus vachellii genome.</title>
        <authorList>
            <person name="Liu H."/>
        </authorList>
    </citation>
    <scope>NUCLEOTIDE SEQUENCE</scope>
    <source>
        <strain evidence="4">PRFRI_2022a</strain>
        <tissue evidence="4">Muscle</tissue>
    </source>
</reference>
<dbReference type="PANTHER" id="PTHR20859">
    <property type="entry name" value="INTERFERON/INTERLEUKIN RECEPTOR"/>
    <property type="match status" value="1"/>
</dbReference>
<dbReference type="InterPro" id="IPR050650">
    <property type="entry name" value="Type-II_Cytokine-TF_Rcpt"/>
</dbReference>
<dbReference type="GO" id="GO:0004896">
    <property type="term" value="F:cytokine receptor activity"/>
    <property type="evidence" value="ECO:0007669"/>
    <property type="project" value="TreeGrafter"/>
</dbReference>